<dbReference type="EMBL" id="NBEF01000025">
    <property type="protein sequence ID" value="OQQ89811.1"/>
    <property type="molecule type" value="Genomic_DNA"/>
</dbReference>
<dbReference type="RefSeq" id="WP_081535132.1">
    <property type="nucleotide sequence ID" value="NZ_NBEF01000025.1"/>
</dbReference>
<feature type="transmembrane region" description="Helical" evidence="1">
    <location>
        <begin position="21"/>
        <end position="43"/>
    </location>
</feature>
<feature type="transmembrane region" description="Helical" evidence="1">
    <location>
        <begin position="346"/>
        <end position="370"/>
    </location>
</feature>
<keyword evidence="1" id="KW-0812">Transmembrane</keyword>
<feature type="transmembrane region" description="Helical" evidence="1">
    <location>
        <begin position="188"/>
        <end position="205"/>
    </location>
</feature>
<comment type="caution">
    <text evidence="2">The sequence shown here is derived from an EMBL/GenBank/DDBJ whole genome shotgun (WGS) entry which is preliminary data.</text>
</comment>
<evidence type="ECO:0000256" key="1">
    <source>
        <dbReference type="SAM" id="Phobius"/>
    </source>
</evidence>
<feature type="transmembrane region" description="Helical" evidence="1">
    <location>
        <begin position="240"/>
        <end position="258"/>
    </location>
</feature>
<feature type="transmembrane region" description="Helical" evidence="1">
    <location>
        <begin position="108"/>
        <end position="127"/>
    </location>
</feature>
<evidence type="ECO:0008006" key="4">
    <source>
        <dbReference type="Google" id="ProtNLM"/>
    </source>
</evidence>
<accession>A0A1V9RA12</accession>
<dbReference type="Proteomes" id="UP000192575">
    <property type="component" value="Unassembled WGS sequence"/>
</dbReference>
<organism evidence="2 3">
    <name type="scientific">Ligilactobacillus salivarius</name>
    <dbReference type="NCBI Taxonomy" id="1624"/>
    <lineage>
        <taxon>Bacteria</taxon>
        <taxon>Bacillati</taxon>
        <taxon>Bacillota</taxon>
        <taxon>Bacilli</taxon>
        <taxon>Lactobacillales</taxon>
        <taxon>Lactobacillaceae</taxon>
        <taxon>Ligilactobacillus</taxon>
    </lineage>
</organism>
<feature type="transmembrane region" description="Helical" evidence="1">
    <location>
        <begin position="211"/>
        <end position="228"/>
    </location>
</feature>
<protein>
    <recommendedName>
        <fullName evidence="4">Oligosaccharide repeat unit polymerase</fullName>
    </recommendedName>
</protein>
<keyword evidence="1" id="KW-1133">Transmembrane helix</keyword>
<dbReference type="AlphaFoldDB" id="A0A1V9RA12"/>
<dbReference type="NCBIfam" id="TIGR04370">
    <property type="entry name" value="glyco_rpt_poly"/>
    <property type="match status" value="1"/>
</dbReference>
<keyword evidence="1" id="KW-0472">Membrane</keyword>
<feature type="transmembrane region" description="Helical" evidence="1">
    <location>
        <begin position="382"/>
        <end position="402"/>
    </location>
</feature>
<evidence type="ECO:0000313" key="2">
    <source>
        <dbReference type="EMBL" id="OQQ89811.1"/>
    </source>
</evidence>
<sequence>MLTLLFVMGILPSKENGVLKLLSPQIIFVVSFIPGVIYAFWYIDKWDLNLSKMTLVTIITGLVVFILVSYITNILYKYVFSKIKFFLPSKYTCNKNNDINSRIDRWKIIVLLVLQLISLILTVVFLFRTYGFNLSSSIFMYRSSSTGEDAVALPSMVKLLRRIALSSGYIITYLYLNGIVYKNKKNRLLELICILLAILNGFMLGGRGDGIQIIIAAIVQYIALKVYSSNQKRILPVKDILKVIIILAIIVASFTQLGELLGRKMDFLNYNDYIAVYLSAELKNLDIFISSGSYGHPISKSLTLYSIINSLGGILHQPQWIHDFDIPFRYYGGYALGNVGTIFYPFFYDGGLMGVIIYTSFMAFFCQIGYMKFVEADKKSQLNLMFIFYSYLAYIIVFSFFSNKFYEMIFNTSFIWCVVSWVLVKYFLMRIKVKV</sequence>
<name>A0A1V9RA12_9LACO</name>
<proteinExistence type="predicted"/>
<gene>
    <name evidence="2" type="ORF">B6U56_08185</name>
</gene>
<reference evidence="2 3" key="1">
    <citation type="submission" date="2017-03" db="EMBL/GenBank/DDBJ databases">
        <title>Phylogenomics and comparative genomics of Lactobacillus salivarius, a mammalian gut commensal.</title>
        <authorList>
            <person name="Harris H.M."/>
        </authorList>
    </citation>
    <scope>NUCLEOTIDE SEQUENCE [LARGE SCALE GENOMIC DNA]</scope>
    <source>
        <strain evidence="2 3">JCM 1047</strain>
    </source>
</reference>
<feature type="transmembrane region" description="Helical" evidence="1">
    <location>
        <begin position="55"/>
        <end position="76"/>
    </location>
</feature>
<feature type="transmembrane region" description="Helical" evidence="1">
    <location>
        <begin position="159"/>
        <end position="176"/>
    </location>
</feature>
<feature type="transmembrane region" description="Helical" evidence="1">
    <location>
        <begin position="408"/>
        <end position="428"/>
    </location>
</feature>
<evidence type="ECO:0000313" key="3">
    <source>
        <dbReference type="Proteomes" id="UP000192575"/>
    </source>
</evidence>